<sequence>MNQWINESGIDRVIRVIAGIVLLALGWGGVVTGGWGVFLKIIGFVPLLTGLVGFCPAYALLKIRTNKA</sequence>
<feature type="transmembrane region" description="Helical" evidence="1">
    <location>
        <begin position="12"/>
        <end position="35"/>
    </location>
</feature>
<dbReference type="Pfam" id="PF11127">
    <property type="entry name" value="YgaP-like_TM"/>
    <property type="match status" value="1"/>
</dbReference>
<comment type="caution">
    <text evidence="3">The sequence shown here is derived from an EMBL/GenBank/DDBJ whole genome shotgun (WGS) entry which is preliminary data.</text>
</comment>
<keyword evidence="1" id="KW-0812">Transmembrane</keyword>
<proteinExistence type="predicted"/>
<accession>A0A7C4PK54</accession>
<evidence type="ECO:0000313" key="3">
    <source>
        <dbReference type="EMBL" id="HGS21384.1"/>
    </source>
</evidence>
<feature type="domain" description="Inner membrane protein YgaP-like transmembrane" evidence="2">
    <location>
        <begin position="5"/>
        <end position="67"/>
    </location>
</feature>
<dbReference type="EMBL" id="DSYK01000297">
    <property type="protein sequence ID" value="HGS21384.1"/>
    <property type="molecule type" value="Genomic_DNA"/>
</dbReference>
<dbReference type="InterPro" id="IPR021309">
    <property type="entry name" value="YgaP-like_TM"/>
</dbReference>
<dbReference type="AlphaFoldDB" id="A0A7C4PK54"/>
<keyword evidence="1" id="KW-1133">Transmembrane helix</keyword>
<keyword evidence="1" id="KW-0472">Membrane</keyword>
<dbReference type="Gene3D" id="6.10.140.1340">
    <property type="match status" value="1"/>
</dbReference>
<feature type="transmembrane region" description="Helical" evidence="1">
    <location>
        <begin position="41"/>
        <end position="61"/>
    </location>
</feature>
<evidence type="ECO:0000256" key="1">
    <source>
        <dbReference type="SAM" id="Phobius"/>
    </source>
</evidence>
<evidence type="ECO:0000259" key="2">
    <source>
        <dbReference type="Pfam" id="PF11127"/>
    </source>
</evidence>
<name>A0A7C4PK54_9CHLR</name>
<reference evidence="3" key="1">
    <citation type="journal article" date="2020" name="mSystems">
        <title>Genome- and Community-Level Interaction Insights into Carbon Utilization and Element Cycling Functions of Hydrothermarchaeota in Hydrothermal Sediment.</title>
        <authorList>
            <person name="Zhou Z."/>
            <person name="Liu Y."/>
            <person name="Xu W."/>
            <person name="Pan J."/>
            <person name="Luo Z.H."/>
            <person name="Li M."/>
        </authorList>
    </citation>
    <scope>NUCLEOTIDE SEQUENCE [LARGE SCALE GENOMIC DNA]</scope>
    <source>
        <strain evidence="3">SpSt-573</strain>
    </source>
</reference>
<gene>
    <name evidence="3" type="ORF">ENT37_05905</name>
</gene>
<protein>
    <submittedName>
        <fullName evidence="3">DUF2892 domain-containing protein</fullName>
    </submittedName>
</protein>
<organism evidence="3">
    <name type="scientific">Anaerolinea thermolimosa</name>
    <dbReference type="NCBI Taxonomy" id="229919"/>
    <lineage>
        <taxon>Bacteria</taxon>
        <taxon>Bacillati</taxon>
        <taxon>Chloroflexota</taxon>
        <taxon>Anaerolineae</taxon>
        <taxon>Anaerolineales</taxon>
        <taxon>Anaerolineaceae</taxon>
        <taxon>Anaerolinea</taxon>
    </lineage>
</organism>